<organism evidence="2 3">
    <name type="scientific">Pelagicoccus albus</name>
    <dbReference type="NCBI Taxonomy" id="415222"/>
    <lineage>
        <taxon>Bacteria</taxon>
        <taxon>Pseudomonadati</taxon>
        <taxon>Verrucomicrobiota</taxon>
        <taxon>Opitutia</taxon>
        <taxon>Puniceicoccales</taxon>
        <taxon>Pelagicoccaceae</taxon>
        <taxon>Pelagicoccus</taxon>
    </lineage>
</organism>
<evidence type="ECO:0000256" key="1">
    <source>
        <dbReference type="SAM" id="Phobius"/>
    </source>
</evidence>
<keyword evidence="1" id="KW-0472">Membrane</keyword>
<name>A0A7X1E829_9BACT</name>
<feature type="transmembrane region" description="Helical" evidence="1">
    <location>
        <begin position="73"/>
        <end position="101"/>
    </location>
</feature>
<dbReference type="RefSeq" id="WP_185659613.1">
    <property type="nucleotide sequence ID" value="NZ_CAWPOO010000006.1"/>
</dbReference>
<gene>
    <name evidence="2" type="ORF">H5P27_06805</name>
</gene>
<keyword evidence="1" id="KW-1133">Transmembrane helix</keyword>
<protein>
    <submittedName>
        <fullName evidence="2">Uncharacterized protein</fullName>
    </submittedName>
</protein>
<reference evidence="2 3" key="1">
    <citation type="submission" date="2020-07" db="EMBL/GenBank/DDBJ databases">
        <authorList>
            <person name="Feng X."/>
        </authorList>
    </citation>
    <scope>NUCLEOTIDE SEQUENCE [LARGE SCALE GENOMIC DNA]</scope>
    <source>
        <strain evidence="2 3">JCM23202</strain>
    </source>
</reference>
<sequence>MTNQNEEEYLLDEYKKYVRFDFFVIYGLSILYFIFRGFTFLIVHDFQKRFVEPRKERLSVIKSTLSIENRKKAYLYFCIHYAALILIVPTVFTIFILFQFGVPNFKYYILVGFFLAVASTGFIASYYGIVEGQEMDSMIWGEDGYKKKNDPKERLKHPF</sequence>
<keyword evidence="3" id="KW-1185">Reference proteome</keyword>
<dbReference type="AlphaFoldDB" id="A0A7X1E829"/>
<keyword evidence="1" id="KW-0812">Transmembrane</keyword>
<evidence type="ECO:0000313" key="2">
    <source>
        <dbReference type="EMBL" id="MBC2605748.1"/>
    </source>
</evidence>
<evidence type="ECO:0000313" key="3">
    <source>
        <dbReference type="Proteomes" id="UP000526501"/>
    </source>
</evidence>
<dbReference type="EMBL" id="JACHVC010000006">
    <property type="protein sequence ID" value="MBC2605748.1"/>
    <property type="molecule type" value="Genomic_DNA"/>
</dbReference>
<dbReference type="Proteomes" id="UP000526501">
    <property type="component" value="Unassembled WGS sequence"/>
</dbReference>
<accession>A0A7X1E829</accession>
<proteinExistence type="predicted"/>
<feature type="transmembrane region" description="Helical" evidence="1">
    <location>
        <begin position="20"/>
        <end position="43"/>
    </location>
</feature>
<feature type="transmembrane region" description="Helical" evidence="1">
    <location>
        <begin position="107"/>
        <end position="129"/>
    </location>
</feature>
<comment type="caution">
    <text evidence="2">The sequence shown here is derived from an EMBL/GenBank/DDBJ whole genome shotgun (WGS) entry which is preliminary data.</text>
</comment>